<sequence length="78" mass="8750">MTRGPQQIMLDPRLMRQELEQTAQQLLIKGFELDVSSIQSLESGRKALQVQTEELQAQRNTQSKAIGKAKADGEDIQP</sequence>
<dbReference type="Gene3D" id="1.10.287.40">
    <property type="entry name" value="Serine-tRNA synthetase, tRNA binding domain"/>
    <property type="match status" value="1"/>
</dbReference>
<dbReference type="EMBL" id="UINC01181796">
    <property type="protein sequence ID" value="SVD91675.1"/>
    <property type="molecule type" value="Genomic_DNA"/>
</dbReference>
<name>A0A382Z9A2_9ZZZZ</name>
<dbReference type="InterPro" id="IPR015866">
    <property type="entry name" value="Ser-tRNA-synth_1_N"/>
</dbReference>
<dbReference type="SUPFAM" id="SSF46589">
    <property type="entry name" value="tRNA-binding arm"/>
    <property type="match status" value="1"/>
</dbReference>
<dbReference type="Pfam" id="PF02403">
    <property type="entry name" value="Seryl_tRNA_N"/>
    <property type="match status" value="1"/>
</dbReference>
<dbReference type="GO" id="GO:0000166">
    <property type="term" value="F:nucleotide binding"/>
    <property type="evidence" value="ECO:0007669"/>
    <property type="project" value="InterPro"/>
</dbReference>
<dbReference type="InterPro" id="IPR010978">
    <property type="entry name" value="tRNA-bd_arm"/>
</dbReference>
<accession>A0A382Z9A2</accession>
<feature type="region of interest" description="Disordered" evidence="1">
    <location>
        <begin position="52"/>
        <end position="78"/>
    </location>
</feature>
<feature type="non-terminal residue" evidence="3">
    <location>
        <position position="78"/>
    </location>
</feature>
<protein>
    <recommendedName>
        <fullName evidence="2">Serine-tRNA synthetase type1 N-terminal domain-containing protein</fullName>
    </recommendedName>
</protein>
<proteinExistence type="predicted"/>
<evidence type="ECO:0000313" key="3">
    <source>
        <dbReference type="EMBL" id="SVD91675.1"/>
    </source>
</evidence>
<evidence type="ECO:0000259" key="2">
    <source>
        <dbReference type="Pfam" id="PF02403"/>
    </source>
</evidence>
<feature type="compositionally biased region" description="Basic and acidic residues" evidence="1">
    <location>
        <begin position="69"/>
        <end position="78"/>
    </location>
</feature>
<feature type="domain" description="Serine-tRNA synthetase type1 N-terminal" evidence="2">
    <location>
        <begin position="9"/>
        <end position="77"/>
    </location>
</feature>
<evidence type="ECO:0000256" key="1">
    <source>
        <dbReference type="SAM" id="MobiDB-lite"/>
    </source>
</evidence>
<organism evidence="3">
    <name type="scientific">marine metagenome</name>
    <dbReference type="NCBI Taxonomy" id="408172"/>
    <lineage>
        <taxon>unclassified sequences</taxon>
        <taxon>metagenomes</taxon>
        <taxon>ecological metagenomes</taxon>
    </lineage>
</organism>
<dbReference type="AlphaFoldDB" id="A0A382Z9A2"/>
<dbReference type="InterPro" id="IPR042103">
    <property type="entry name" value="SerRS_1_N_sf"/>
</dbReference>
<reference evidence="3" key="1">
    <citation type="submission" date="2018-05" db="EMBL/GenBank/DDBJ databases">
        <authorList>
            <person name="Lanie J.A."/>
            <person name="Ng W.-L."/>
            <person name="Kazmierczak K.M."/>
            <person name="Andrzejewski T.M."/>
            <person name="Davidsen T.M."/>
            <person name="Wayne K.J."/>
            <person name="Tettelin H."/>
            <person name="Glass J.I."/>
            <person name="Rusch D."/>
            <person name="Podicherti R."/>
            <person name="Tsui H.-C.T."/>
            <person name="Winkler M.E."/>
        </authorList>
    </citation>
    <scope>NUCLEOTIDE SEQUENCE</scope>
</reference>
<gene>
    <name evidence="3" type="ORF">METZ01_LOCUS444529</name>
</gene>
<feature type="compositionally biased region" description="Polar residues" evidence="1">
    <location>
        <begin position="52"/>
        <end position="64"/>
    </location>
</feature>